<feature type="compositionally biased region" description="Pro residues" evidence="5">
    <location>
        <begin position="58"/>
        <end position="69"/>
    </location>
</feature>
<dbReference type="GO" id="GO:0016020">
    <property type="term" value="C:membrane"/>
    <property type="evidence" value="ECO:0007669"/>
    <property type="project" value="UniProtKB-SubCell"/>
</dbReference>
<evidence type="ECO:0000256" key="4">
    <source>
        <dbReference type="ARBA" id="ARBA00023136"/>
    </source>
</evidence>
<proteinExistence type="predicted"/>
<dbReference type="GO" id="GO:0055085">
    <property type="term" value="P:transmembrane transport"/>
    <property type="evidence" value="ECO:0007669"/>
    <property type="project" value="InterPro"/>
</dbReference>
<dbReference type="InterPro" id="IPR006260">
    <property type="entry name" value="TonB/TolA_C"/>
</dbReference>
<dbReference type="NCBIfam" id="TIGR01352">
    <property type="entry name" value="tonB_Cterm"/>
    <property type="match status" value="1"/>
</dbReference>
<evidence type="ECO:0000256" key="5">
    <source>
        <dbReference type="SAM" id="MobiDB-lite"/>
    </source>
</evidence>
<keyword evidence="4" id="KW-0472">Membrane</keyword>
<keyword evidence="8" id="KW-1185">Reference proteome</keyword>
<organism evidence="7 8">
    <name type="scientific">Aurantiacibacter zhengii</name>
    <dbReference type="NCBI Taxonomy" id="2307003"/>
    <lineage>
        <taxon>Bacteria</taxon>
        <taxon>Pseudomonadati</taxon>
        <taxon>Pseudomonadota</taxon>
        <taxon>Alphaproteobacteria</taxon>
        <taxon>Sphingomonadales</taxon>
        <taxon>Erythrobacteraceae</taxon>
        <taxon>Aurantiacibacter</taxon>
    </lineage>
</organism>
<gene>
    <name evidence="7" type="ORF">D2V07_04440</name>
</gene>
<dbReference type="SUPFAM" id="SSF74653">
    <property type="entry name" value="TolA/TonB C-terminal domain"/>
    <property type="match status" value="1"/>
</dbReference>
<evidence type="ECO:0000256" key="2">
    <source>
        <dbReference type="ARBA" id="ARBA00022692"/>
    </source>
</evidence>
<evidence type="ECO:0000256" key="3">
    <source>
        <dbReference type="ARBA" id="ARBA00022989"/>
    </source>
</evidence>
<keyword evidence="3" id="KW-1133">Transmembrane helix</keyword>
<protein>
    <submittedName>
        <fullName evidence="7">TonB family protein</fullName>
    </submittedName>
</protein>
<dbReference type="RefSeq" id="WP_119585178.1">
    <property type="nucleotide sequence ID" value="NZ_CAWODQ010000012.1"/>
</dbReference>
<sequence length="228" mass="24129">MSYANATASPAARMRAAAGVVAIHALVGAGVVIGLTITGTIPKPGVIVDTWDIKDEPPPPPPRPEPVPEPAEQAYAPVTAPKPPIELERSAPVEAEPVRPNIATDVTLRPLPETINIPGPAVTPSVTPAIEPVGARPRNGPTGWITTNDYSRSDLVREREGTAGYRLVIGSDGRVDACEITRSSGHASLDRNTCRLIESRARFEPATNNRGDRTVGTYTGSVTWQIPD</sequence>
<feature type="domain" description="TonB C-terminal" evidence="6">
    <location>
        <begin position="150"/>
        <end position="224"/>
    </location>
</feature>
<dbReference type="Proteomes" id="UP000286576">
    <property type="component" value="Unassembled WGS sequence"/>
</dbReference>
<reference evidence="7 8" key="1">
    <citation type="submission" date="2018-08" db="EMBL/GenBank/DDBJ databases">
        <title>Erythrobacter zhengii sp.nov., a bacterium isolated from deep-sea sediment.</title>
        <authorList>
            <person name="Fang C."/>
            <person name="Wu Y.-H."/>
            <person name="Sun C."/>
            <person name="Wang H."/>
            <person name="Cheng H."/>
            <person name="Meng F.-X."/>
            <person name="Wang C.-S."/>
            <person name="Xu X.-W."/>
        </authorList>
    </citation>
    <scope>NUCLEOTIDE SEQUENCE [LARGE SCALE GENOMIC DNA]</scope>
    <source>
        <strain evidence="7 8">V18</strain>
    </source>
</reference>
<dbReference type="EMBL" id="QXFL01000002">
    <property type="protein sequence ID" value="RIV87597.1"/>
    <property type="molecule type" value="Genomic_DNA"/>
</dbReference>
<evidence type="ECO:0000313" key="8">
    <source>
        <dbReference type="Proteomes" id="UP000286576"/>
    </source>
</evidence>
<name>A0A418NTW5_9SPHN</name>
<keyword evidence="2" id="KW-0812">Transmembrane</keyword>
<comment type="caution">
    <text evidence="7">The sequence shown here is derived from an EMBL/GenBank/DDBJ whole genome shotgun (WGS) entry which is preliminary data.</text>
</comment>
<dbReference type="AlphaFoldDB" id="A0A418NTW5"/>
<comment type="subcellular location">
    <subcellularLocation>
        <location evidence="1">Membrane</location>
        <topology evidence="1">Single-pass membrane protein</topology>
    </subcellularLocation>
</comment>
<feature type="region of interest" description="Disordered" evidence="5">
    <location>
        <begin position="49"/>
        <end position="70"/>
    </location>
</feature>
<evidence type="ECO:0000313" key="7">
    <source>
        <dbReference type="EMBL" id="RIV87597.1"/>
    </source>
</evidence>
<dbReference type="OrthoDB" id="7585155at2"/>
<accession>A0A418NTW5</accession>
<evidence type="ECO:0000259" key="6">
    <source>
        <dbReference type="Pfam" id="PF03544"/>
    </source>
</evidence>
<dbReference type="Pfam" id="PF03544">
    <property type="entry name" value="TonB_C"/>
    <property type="match status" value="1"/>
</dbReference>
<dbReference type="InterPro" id="IPR037682">
    <property type="entry name" value="TonB_C"/>
</dbReference>
<evidence type="ECO:0000256" key="1">
    <source>
        <dbReference type="ARBA" id="ARBA00004167"/>
    </source>
</evidence>
<dbReference type="Gene3D" id="3.30.1150.10">
    <property type="match status" value="1"/>
</dbReference>